<evidence type="ECO:0000313" key="1">
    <source>
        <dbReference type="EMBL" id="MCW3473618.1"/>
    </source>
</evidence>
<sequence>MNPASDFTRLRRMHERGHYDRATVHAVLDAAPLCHVGHIIAGRPVVIPTLHWREGDAVYWHGSAASRMLRDNAGGGEACLTATLIDGYVLARSAFHHSINYRSVMCFGRPRLVADPEEKLAALAGFVNRLFPGRWDALRPVTEQEIKATSVLAMELTEASAKIRSGPPGDDEDDLTWPIWGGVLPVHLAAGAPEPDAHMTGGWAPPPTPGC</sequence>
<organism evidence="1 2">
    <name type="scientific">Limobrevibacterium gyesilva</name>
    <dbReference type="NCBI Taxonomy" id="2991712"/>
    <lineage>
        <taxon>Bacteria</taxon>
        <taxon>Pseudomonadati</taxon>
        <taxon>Pseudomonadota</taxon>
        <taxon>Alphaproteobacteria</taxon>
        <taxon>Acetobacterales</taxon>
        <taxon>Acetobacteraceae</taxon>
        <taxon>Limobrevibacterium</taxon>
    </lineage>
</organism>
<proteinExistence type="predicted"/>
<comment type="caution">
    <text evidence="1">The sequence shown here is derived from an EMBL/GenBank/DDBJ whole genome shotgun (WGS) entry which is preliminary data.</text>
</comment>
<dbReference type="Gene3D" id="2.30.110.10">
    <property type="entry name" value="Electron Transport, Fmn-binding Protein, Chain A"/>
    <property type="match status" value="1"/>
</dbReference>
<dbReference type="Pfam" id="PF12900">
    <property type="entry name" value="Pyridox_ox_2"/>
    <property type="match status" value="1"/>
</dbReference>
<keyword evidence="2" id="KW-1185">Reference proteome</keyword>
<accession>A0AA41YN90</accession>
<protein>
    <submittedName>
        <fullName evidence="1">Pyridoxamine 5'-phosphate oxidase family protein</fullName>
    </submittedName>
</protein>
<dbReference type="RefSeq" id="WP_264712199.1">
    <property type="nucleotide sequence ID" value="NZ_JAPDNT010000001.1"/>
</dbReference>
<name>A0AA41YN90_9PROT</name>
<dbReference type="InterPro" id="IPR012349">
    <property type="entry name" value="Split_barrel_FMN-bd"/>
</dbReference>
<evidence type="ECO:0000313" key="2">
    <source>
        <dbReference type="Proteomes" id="UP001165679"/>
    </source>
</evidence>
<reference evidence="1" key="1">
    <citation type="submission" date="2022-09" db="EMBL/GenBank/DDBJ databases">
        <title>Rhodovastum sp. nov. RN2-1 isolated from soil in Seongnam, South Korea.</title>
        <authorList>
            <person name="Le N.T."/>
        </authorList>
    </citation>
    <scope>NUCLEOTIDE SEQUENCE</scope>
    <source>
        <strain evidence="1">RN2-1</strain>
    </source>
</reference>
<dbReference type="Proteomes" id="UP001165679">
    <property type="component" value="Unassembled WGS sequence"/>
</dbReference>
<dbReference type="AlphaFoldDB" id="A0AA41YN90"/>
<dbReference type="PANTHER" id="PTHR34071">
    <property type="entry name" value="5-NITROIMIDAZOLE ANTIBIOTICS RESISTANCE PROTEIN, NIMA-FAMILY-RELATED PROTEIN-RELATED"/>
    <property type="match status" value="1"/>
</dbReference>
<reference evidence="1" key="2">
    <citation type="submission" date="2022-10" db="EMBL/GenBank/DDBJ databases">
        <authorList>
            <person name="Trinh H.N."/>
        </authorList>
    </citation>
    <scope>NUCLEOTIDE SEQUENCE</scope>
    <source>
        <strain evidence="1">RN2-1</strain>
    </source>
</reference>
<dbReference type="InterPro" id="IPR024747">
    <property type="entry name" value="Pyridox_Oxase-rel"/>
</dbReference>
<dbReference type="EMBL" id="JAPDNT010000001">
    <property type="protein sequence ID" value="MCW3473618.1"/>
    <property type="molecule type" value="Genomic_DNA"/>
</dbReference>
<dbReference type="PANTHER" id="PTHR34071:SF2">
    <property type="entry name" value="FLAVIN-NUCLEOTIDE-BINDING PROTEIN"/>
    <property type="match status" value="1"/>
</dbReference>
<gene>
    <name evidence="1" type="ORF">OL599_03425</name>
</gene>
<dbReference type="SUPFAM" id="SSF50475">
    <property type="entry name" value="FMN-binding split barrel"/>
    <property type="match status" value="1"/>
</dbReference>